<evidence type="ECO:0000259" key="2">
    <source>
        <dbReference type="PROSITE" id="PS50112"/>
    </source>
</evidence>
<dbReference type="OrthoDB" id="8127at2157"/>
<sequence>MTSKAHSTTQTSPRSILYVGPTDVAAAERATALEGVRVGPERTVHATATVGEIPDWVSEVDCVVVDGDSDDELAAIADACGSTPLVVFGDGPYAEATIPAAVDGHVRRDAGDAHAHLVDEIERVCAQTRDDRDGTAGTEAEAEATTAGDESDEGSNGEGAANPGVTDGDAPESAITDDATSGPAATNDATQSGDTGGVTTAVPADPGDDVGAGRDERLDTSTAGAVFDTTARIASCRERDDLFERLVEGAVEVLGFEHCWLATINFGELVPRAVAPDVPDEAVTPVSLEEPLGVAFRAREPIRIADLATYEWIEPPFDGARSLCSVPVGEVGVLHVAATEADAFDGADVALLEGLCEFAAAILERNWTERGVTNERNRLRREHSRVLERYERIKDERDALFTLFRNVSEPTLRYDLEDGEAVVSGINATFEAVFGVDRDALIGDAVTDVALPSGLADDRRTLSAALEAGDRRHLETHWLTPDGVREFELTVVPLEVGGDDSETDPADSGGGILVYEDVTQQHRRERELLAARRRLEEVASRISDDVQTSLNTARGYLELAEKTGDAEHFDVVATAHERLAERLQGLIDVAVGDDDDREPVVLTEVATRAWLTSNTDDARLVTEGDLVFAADREAVTDLFEYVLQATIALEGVEESDARVTVTVGAADDGFYVAGSRPATADADGEDVDDELEPDPDPDPGRLDAAEDADGTEFGLEFVERIADDHGWDVGVAADDDGTAIAIRGVESLDLE</sequence>
<dbReference type="KEGG" id="naj:B1756_08185"/>
<dbReference type="InterPro" id="IPR000014">
    <property type="entry name" value="PAS"/>
</dbReference>
<dbReference type="Pfam" id="PF13185">
    <property type="entry name" value="GAF_2"/>
    <property type="match status" value="1"/>
</dbReference>
<evidence type="ECO:0000313" key="3">
    <source>
        <dbReference type="EMBL" id="ARS89720.1"/>
    </source>
</evidence>
<dbReference type="SUPFAM" id="SSF55785">
    <property type="entry name" value="PYP-like sensor domain (PAS domain)"/>
    <property type="match status" value="1"/>
</dbReference>
<accession>A0A2Z2HRD9</accession>
<dbReference type="InterPro" id="IPR013656">
    <property type="entry name" value="PAS_4"/>
</dbReference>
<proteinExistence type="predicted"/>
<protein>
    <recommendedName>
        <fullName evidence="2">PAS domain-containing protein</fullName>
    </recommendedName>
</protein>
<evidence type="ECO:0000256" key="1">
    <source>
        <dbReference type="SAM" id="MobiDB-lite"/>
    </source>
</evidence>
<dbReference type="RefSeq" id="WP_086888097.1">
    <property type="nucleotide sequence ID" value="NZ_CP019893.1"/>
</dbReference>
<dbReference type="InterPro" id="IPR003018">
    <property type="entry name" value="GAF"/>
</dbReference>
<feature type="region of interest" description="Disordered" evidence="1">
    <location>
        <begin position="674"/>
        <end position="709"/>
    </location>
</feature>
<reference evidence="4" key="1">
    <citation type="submission" date="2017-02" db="EMBL/GenBank/DDBJ databases">
        <title>Natronthermophilus aegyptiacus gen. nov.,sp. nov., an aerobic, extremely halophilic alkalithermophilic archaeon isolated from the athalassohaline Wadi An Natrun, Egypt.</title>
        <authorList>
            <person name="Zhao B."/>
        </authorList>
    </citation>
    <scope>NUCLEOTIDE SEQUENCE [LARGE SCALE GENOMIC DNA]</scope>
    <source>
        <strain evidence="4">JW/NM-HA 15</strain>
    </source>
</reference>
<dbReference type="PROSITE" id="PS50112">
    <property type="entry name" value="PAS"/>
    <property type="match status" value="1"/>
</dbReference>
<dbReference type="SUPFAM" id="SSF55781">
    <property type="entry name" value="GAF domain-like"/>
    <property type="match status" value="1"/>
</dbReference>
<evidence type="ECO:0000313" key="4">
    <source>
        <dbReference type="Proteomes" id="UP000250088"/>
    </source>
</evidence>
<gene>
    <name evidence="3" type="ORF">B1756_08185</name>
</gene>
<dbReference type="Proteomes" id="UP000250088">
    <property type="component" value="Chromosome"/>
</dbReference>
<dbReference type="AlphaFoldDB" id="A0A2Z2HRD9"/>
<dbReference type="GeneID" id="32894051"/>
<feature type="compositionally biased region" description="Polar residues" evidence="1">
    <location>
        <begin position="183"/>
        <end position="193"/>
    </location>
</feature>
<dbReference type="InterPro" id="IPR035965">
    <property type="entry name" value="PAS-like_dom_sf"/>
</dbReference>
<keyword evidence="4" id="KW-1185">Reference proteome</keyword>
<feature type="domain" description="PAS" evidence="2">
    <location>
        <begin position="396"/>
        <end position="469"/>
    </location>
</feature>
<feature type="compositionally biased region" description="Low complexity" evidence="1">
    <location>
        <begin position="135"/>
        <end position="148"/>
    </location>
</feature>
<dbReference type="Pfam" id="PF08448">
    <property type="entry name" value="PAS_4"/>
    <property type="match status" value="1"/>
</dbReference>
<feature type="region of interest" description="Disordered" evidence="1">
    <location>
        <begin position="126"/>
        <end position="223"/>
    </location>
</feature>
<dbReference type="Gene3D" id="3.30.450.20">
    <property type="entry name" value="PAS domain"/>
    <property type="match status" value="1"/>
</dbReference>
<feature type="compositionally biased region" description="Acidic residues" evidence="1">
    <location>
        <begin position="682"/>
        <end position="697"/>
    </location>
</feature>
<dbReference type="InterPro" id="IPR029016">
    <property type="entry name" value="GAF-like_dom_sf"/>
</dbReference>
<dbReference type="EMBL" id="CP019893">
    <property type="protein sequence ID" value="ARS89720.1"/>
    <property type="molecule type" value="Genomic_DNA"/>
</dbReference>
<dbReference type="Gene3D" id="3.30.450.40">
    <property type="match status" value="1"/>
</dbReference>
<name>A0A2Z2HRD9_9EURY</name>
<organism evidence="3 4">
    <name type="scientific">Natrarchaeobaculum aegyptiacum</name>
    <dbReference type="NCBI Taxonomy" id="745377"/>
    <lineage>
        <taxon>Archaea</taxon>
        <taxon>Methanobacteriati</taxon>
        <taxon>Methanobacteriota</taxon>
        <taxon>Stenosarchaea group</taxon>
        <taxon>Halobacteria</taxon>
        <taxon>Halobacteriales</taxon>
        <taxon>Natrialbaceae</taxon>
        <taxon>Natrarchaeobaculum</taxon>
    </lineage>
</organism>